<feature type="compositionally biased region" description="Low complexity" evidence="8">
    <location>
        <begin position="428"/>
        <end position="444"/>
    </location>
</feature>
<evidence type="ECO:0000313" key="12">
    <source>
        <dbReference type="Proteomes" id="UP001150062"/>
    </source>
</evidence>
<feature type="compositionally biased region" description="Low complexity" evidence="8">
    <location>
        <begin position="452"/>
        <end position="477"/>
    </location>
</feature>
<feature type="compositionally biased region" description="Basic and acidic residues" evidence="8">
    <location>
        <begin position="487"/>
        <end position="501"/>
    </location>
</feature>
<gene>
    <name evidence="11" type="ORF">M0813_11559</name>
</gene>
<keyword evidence="12" id="KW-1185">Reference proteome</keyword>
<keyword evidence="7" id="KW-0333">Golgi apparatus</keyword>
<feature type="region of interest" description="Disordered" evidence="8">
    <location>
        <begin position="407"/>
        <end position="521"/>
    </location>
</feature>
<feature type="compositionally biased region" description="Polar residues" evidence="8">
    <location>
        <begin position="410"/>
        <end position="419"/>
    </location>
</feature>
<protein>
    <recommendedName>
        <fullName evidence="4">Trafficking protein particle complex subunit 11</fullName>
    </recommendedName>
</protein>
<evidence type="ECO:0000256" key="6">
    <source>
        <dbReference type="ARBA" id="ARBA00022892"/>
    </source>
</evidence>
<accession>A0ABQ8ZF31</accession>
<dbReference type="PANTHER" id="PTHR14374">
    <property type="entry name" value="FOIE GRAS"/>
    <property type="match status" value="1"/>
</dbReference>
<keyword evidence="5" id="KW-0813">Transport</keyword>
<comment type="function">
    <text evidence="1">Involved in endoplasmic reticulum to Golgi apparatus trafficking at a very early stage.</text>
</comment>
<feature type="domain" description="Trafficking protein particle complex subunit 11" evidence="9">
    <location>
        <begin position="249"/>
        <end position="355"/>
    </location>
</feature>
<evidence type="ECO:0000256" key="5">
    <source>
        <dbReference type="ARBA" id="ARBA00022448"/>
    </source>
</evidence>
<comment type="caution">
    <text evidence="11">The sequence shown here is derived from an EMBL/GenBank/DDBJ whole genome shotgun (WGS) entry which is preliminary data.</text>
</comment>
<comment type="similarity">
    <text evidence="3">Belongs to the TRAPPC11 family.</text>
</comment>
<evidence type="ECO:0000256" key="3">
    <source>
        <dbReference type="ARBA" id="ARBA00007051"/>
    </source>
</evidence>
<comment type="subcellular location">
    <subcellularLocation>
        <location evidence="2">Golgi apparatus</location>
        <location evidence="2">cis-Golgi network</location>
    </subcellularLocation>
</comment>
<dbReference type="Pfam" id="PF11817">
    <property type="entry name" value="Foie-gras_1"/>
    <property type="match status" value="2"/>
</dbReference>
<name>A0ABQ8ZF31_9EUKA</name>
<evidence type="ECO:0000256" key="4">
    <source>
        <dbReference type="ARBA" id="ARBA00021520"/>
    </source>
</evidence>
<evidence type="ECO:0000256" key="8">
    <source>
        <dbReference type="SAM" id="MobiDB-lite"/>
    </source>
</evidence>
<dbReference type="PANTHER" id="PTHR14374:SF0">
    <property type="entry name" value="TRAFFICKING PROTEIN PARTICLE COMPLEX SUBUNIT 11"/>
    <property type="match status" value="1"/>
</dbReference>
<evidence type="ECO:0000256" key="1">
    <source>
        <dbReference type="ARBA" id="ARBA00001995"/>
    </source>
</evidence>
<sequence length="1303" mass="153117">MEIYPKELREHPKPLIGIIGNNDIEEVFQHTEFHKLNFLHLKEIEELPLPKRKNILPSDNYHLPGLIKAKWLKKHRDYIPSVLINFFSANDLINNEKRITDEITKIKQKTKTKTRMYKFVIVFLQETNNTLTNETKEEKLNQIKKRIEIDSKQGNLFLFSLKEKKMSSQKLFTIINDLSERFYREEGRRVKKNYSDIYSKKAQPDLFTRGNFKCGFYSEARGDYKNALKYFNRSYKNLLEIPKRGFGLLEIRMIGFVLCFKMISLQLSLKNIGEAIFIFKQYTNNSKAYVQRGNKGELENLIISWYQYKLFAEMLEKIPKTSLSKKTNYWESIGFYYHAAANYSLERKNSSKFLIQKYQKEFSNCDLDSFNKNNNMIDFFFNIDNSIFLCQIIWRVRNNEDKQLEPKSTFKLNTSNTELSSDYESENDNNNPESNSNRNMNINNNDHDNKKTNNTNNKVNNNTNKKTNTSDKVNNNGNDDDDDDGHDDEHSNVEDNNKNDRNSNLVLIKENGKKKKKNRQTISLRNKSDKSTIIHNSTQNLFCFLYSEQQFNHSKEIIDLFTRAYKCYSQEAISSERLIHSISTRIAIAYFQQNEFQFAKLLFTLISKHFRKQKWWNELLKILIYSLECGNQLDDYNYFANCALELCIPKIGLPLESRIIIQDKLFKMISEPKKNNYFKPPIKFLMTKDFPLYDLIDCTIQFTEPTVYFNTPLISKFSLISHLPKAISLDQIQILFNLPVYDRVIMKSPINIPTKGKGTQNEEELKSKEYIITKSPFYFPNLILQPNKLTVFTFQWIASSAKKIVVKAVRVICGNKESGLCFEWVKFPKSINSPIYLKTFPSRPTTQILQLPANITIDIESPQPGLINEYFPILIKLNSNQDHIKNGNFLIYFKNHEKGEIYHQNTKDLLSKKKNKIFFKEIHPYNTINQVLFIKSPITGSFQLLIYVIYEHKLGYSQISKTEYNIKFSKPFLKQYIYHSLSKDLSKDETTVLLDKQFFFLNLGLISKTPIPININQIDLILFDNIGKILSKSFNSKSGESKLSTNNNQNNFFKLNDNENENGNGNVIEHGNGIEMEIENENENNEENESKNNDDNYKKSISIKQGEKCEVFFLINPYKVFGPDDNKLKNSKILPNKKEKKIFQTSKKVSIGDIKIQMIRTNPIKFYSYYTDYWKKKNFAFELTFKTSPVEFVRRKVTMDIDYPSNGIVGHPITCAYYLHNHSDRLQKIWLKVEQSEFFLYSGFNYSELVLLPRAIRKLIYIFIPKKCGKLPFPKIQFFQKETSQLLKESRKNYHIFVSPSKK</sequence>
<dbReference type="EMBL" id="JAOAOG010000006">
    <property type="protein sequence ID" value="KAJ6255343.1"/>
    <property type="molecule type" value="Genomic_DNA"/>
</dbReference>
<proteinExistence type="inferred from homology"/>
<reference evidence="11" key="1">
    <citation type="submission" date="2022-08" db="EMBL/GenBank/DDBJ databases">
        <title>Novel sulfate-reducing endosymbionts in the free-living metamonad Anaeramoeba.</title>
        <authorList>
            <person name="Jerlstrom-Hultqvist J."/>
            <person name="Cepicka I."/>
            <person name="Gallot-Lavallee L."/>
            <person name="Salas-Leiva D."/>
            <person name="Curtis B.A."/>
            <person name="Zahonova K."/>
            <person name="Pipaliya S."/>
            <person name="Dacks J."/>
            <person name="Roger A.J."/>
        </authorList>
    </citation>
    <scope>NUCLEOTIDE SEQUENCE</scope>
    <source>
        <strain evidence="11">Schooner1</strain>
    </source>
</reference>
<dbReference type="InterPro" id="IPR025876">
    <property type="entry name" value="TRAPPC11_C"/>
</dbReference>
<dbReference type="InterPro" id="IPR021773">
    <property type="entry name" value="TPC11"/>
</dbReference>
<evidence type="ECO:0000256" key="2">
    <source>
        <dbReference type="ARBA" id="ARBA00004222"/>
    </source>
</evidence>
<dbReference type="Pfam" id="PF12742">
    <property type="entry name" value="Gryzun-like"/>
    <property type="match status" value="1"/>
</dbReference>
<evidence type="ECO:0000259" key="10">
    <source>
        <dbReference type="Pfam" id="PF12742"/>
    </source>
</evidence>
<evidence type="ECO:0000259" key="9">
    <source>
        <dbReference type="Pfam" id="PF11817"/>
    </source>
</evidence>
<feature type="domain" description="Trafficking protein particle complex subunit 11 C-terminal" evidence="10">
    <location>
        <begin position="1231"/>
        <end position="1277"/>
    </location>
</feature>
<dbReference type="Proteomes" id="UP001150062">
    <property type="component" value="Unassembled WGS sequence"/>
</dbReference>
<keyword evidence="6" id="KW-0931">ER-Golgi transport</keyword>
<organism evidence="11 12">
    <name type="scientific">Anaeramoeba flamelloides</name>
    <dbReference type="NCBI Taxonomy" id="1746091"/>
    <lineage>
        <taxon>Eukaryota</taxon>
        <taxon>Metamonada</taxon>
        <taxon>Anaeramoebidae</taxon>
        <taxon>Anaeramoeba</taxon>
    </lineage>
</organism>
<evidence type="ECO:0000256" key="7">
    <source>
        <dbReference type="ARBA" id="ARBA00023034"/>
    </source>
</evidence>
<feature type="domain" description="Trafficking protein particle complex subunit 11" evidence="9">
    <location>
        <begin position="548"/>
        <end position="646"/>
    </location>
</feature>
<evidence type="ECO:0000313" key="11">
    <source>
        <dbReference type="EMBL" id="KAJ6255343.1"/>
    </source>
</evidence>